<protein>
    <submittedName>
        <fullName evidence="1">Uncharacterized protein</fullName>
    </submittedName>
</protein>
<keyword evidence="2" id="KW-1185">Reference proteome</keyword>
<sequence>MEKVILGKSPVLKLPLRPKNPSGLEMAIYRFQVKAYKHYHKIKDLDKTSPKEVKEAEETVAHLNRERAKINAHAQLQEQLLADLEAYRDDNKDKSSPELGMENHHPTNRLVSNLYAVSEPQPSPNHAAHHIVMGNGRVRAMTDARLQMFMFGIGINDSMNGIWLPRSTAYKGHYTTPNAPTHSRIHGNNYQRWVGKLADIRHNESAFKSRLVRIKSQLKDGSYPPQILMKKDPTWNPPE</sequence>
<reference evidence="1 2" key="1">
    <citation type="journal article" date="2019" name="Curr. Microbiol.">
        <title>Vibrio chemaguriensis sp. nov., from Sundarbans, Bay of Bengal.</title>
        <authorList>
            <person name="Ghosh A."/>
            <person name="Bhadury P."/>
        </authorList>
    </citation>
    <scope>NUCLEOTIDE SEQUENCE [LARGE SCALE GENOMIC DNA]</scope>
    <source>
        <strain evidence="1 2">Iso1</strain>
    </source>
</reference>
<dbReference type="EMBL" id="SHOE01000009">
    <property type="protein sequence ID" value="NKJ68233.1"/>
    <property type="molecule type" value="Genomic_DNA"/>
</dbReference>
<organism evidence="1 2">
    <name type="scientific">Vibrio chemaguriensis</name>
    <dbReference type="NCBI Taxonomy" id="2527672"/>
    <lineage>
        <taxon>Bacteria</taxon>
        <taxon>Pseudomonadati</taxon>
        <taxon>Pseudomonadota</taxon>
        <taxon>Gammaproteobacteria</taxon>
        <taxon>Vibrionales</taxon>
        <taxon>Vibrionaceae</taxon>
        <taxon>Vibrio</taxon>
    </lineage>
</organism>
<name>A0ABX1HW20_9VIBR</name>
<dbReference type="Proteomes" id="UP000778757">
    <property type="component" value="Unassembled WGS sequence"/>
</dbReference>
<dbReference type="RefSeq" id="WP_005376975.1">
    <property type="nucleotide sequence ID" value="NZ_SHOE01000009.1"/>
</dbReference>
<evidence type="ECO:0000313" key="2">
    <source>
        <dbReference type="Proteomes" id="UP000778757"/>
    </source>
</evidence>
<dbReference type="Pfam" id="PF14412">
    <property type="entry name" value="AHH"/>
    <property type="match status" value="1"/>
</dbReference>
<comment type="caution">
    <text evidence="1">The sequence shown here is derived from an EMBL/GenBank/DDBJ whole genome shotgun (WGS) entry which is preliminary data.</text>
</comment>
<evidence type="ECO:0000313" key="1">
    <source>
        <dbReference type="EMBL" id="NKJ68233.1"/>
    </source>
</evidence>
<proteinExistence type="predicted"/>
<dbReference type="InterPro" id="IPR032871">
    <property type="entry name" value="AHH_dom_containing"/>
</dbReference>
<gene>
    <name evidence="1" type="ORF">EX191_10580</name>
</gene>
<accession>A0ABX1HW20</accession>